<comment type="caution">
    <text evidence="3">The sequence shown here is derived from an EMBL/GenBank/DDBJ whole genome shotgun (WGS) entry which is preliminary data.</text>
</comment>
<keyword evidence="4" id="KW-1185">Reference proteome</keyword>
<evidence type="ECO:0000313" key="3">
    <source>
        <dbReference type="EMBL" id="TCP50097.1"/>
    </source>
</evidence>
<reference evidence="3 4" key="1">
    <citation type="submission" date="2019-03" db="EMBL/GenBank/DDBJ databases">
        <title>Genomic Encyclopedia of Type Strains, Phase IV (KMG-IV): sequencing the most valuable type-strain genomes for metagenomic binning, comparative biology and taxonomic classification.</title>
        <authorList>
            <person name="Goeker M."/>
        </authorList>
    </citation>
    <scope>NUCLEOTIDE SEQUENCE [LARGE SCALE GENOMIC DNA]</scope>
    <source>
        <strain evidence="3 4">DSM 45765</strain>
    </source>
</reference>
<feature type="transmembrane region" description="Helical" evidence="2">
    <location>
        <begin position="38"/>
        <end position="65"/>
    </location>
</feature>
<keyword evidence="2" id="KW-1133">Transmembrane helix</keyword>
<protein>
    <recommendedName>
        <fullName evidence="5">Dolichyl-phosphate-mannose-protein mannosyltransferase</fullName>
    </recommendedName>
</protein>
<sequence>MGQHGPDDPANDDTIEMPRASERSARSASHWLSPRLHWLFGILLLGGIVLRVLVSIAYAPALLYIDSFRYLDNLRDLDPTQLNPVGYQLFLLKPALFVTKSLQSVVIIQHLLGLALAVAIYVVLLRRGARAWVAALATAPVLLDAYQVQIEHNIMSDLLFQVLLIAAVLLLIWQGAPRVPAAVFAGLLLAAAVITRSVAIPLIVPAAVYVLLVARRRGEPEPRRFAQRLGVTAALVGAFALGVFSYATYYHSYSGSWGVAGSSSKVLYGRTATVADCSKLDLNPAEEPLCPKEPLGERYGVDVYTHGLKGWDPRALELADEYGGLDATTRSFANKVLAAQPLDVAGAILLDFLKNFSLTKETAPNDVPVERWHFQTEYPRWGLDAEAAVRDFGGPPISVNTEIASFLRNYQLSVGYLPGAVLGGTLLLSVAGMVGLGRARRSDLRSACLLVGGLGAAILVTSAAFEFSWRYQVPALVLLPLAGALGWTALTRGSATKEPTASGDDREGRLESGSGNSSGG</sequence>
<feature type="transmembrane region" description="Helical" evidence="2">
    <location>
        <begin position="182"/>
        <end position="213"/>
    </location>
</feature>
<feature type="transmembrane region" description="Helical" evidence="2">
    <location>
        <begin position="448"/>
        <end position="465"/>
    </location>
</feature>
<evidence type="ECO:0008006" key="5">
    <source>
        <dbReference type="Google" id="ProtNLM"/>
    </source>
</evidence>
<evidence type="ECO:0000256" key="1">
    <source>
        <dbReference type="SAM" id="MobiDB-lite"/>
    </source>
</evidence>
<feature type="transmembrane region" description="Helical" evidence="2">
    <location>
        <begin position="471"/>
        <end position="490"/>
    </location>
</feature>
<feature type="transmembrane region" description="Helical" evidence="2">
    <location>
        <begin position="416"/>
        <end position="436"/>
    </location>
</feature>
<gene>
    <name evidence="3" type="ORF">EV191_108186</name>
</gene>
<feature type="transmembrane region" description="Helical" evidence="2">
    <location>
        <begin position="158"/>
        <end position="176"/>
    </location>
</feature>
<feature type="transmembrane region" description="Helical" evidence="2">
    <location>
        <begin position="225"/>
        <end position="247"/>
    </location>
</feature>
<evidence type="ECO:0000256" key="2">
    <source>
        <dbReference type="SAM" id="Phobius"/>
    </source>
</evidence>
<feature type="transmembrane region" description="Helical" evidence="2">
    <location>
        <begin position="102"/>
        <end position="123"/>
    </location>
</feature>
<dbReference type="AlphaFoldDB" id="A0A4R2QL70"/>
<feature type="region of interest" description="Disordered" evidence="1">
    <location>
        <begin position="495"/>
        <end position="520"/>
    </location>
</feature>
<organism evidence="3 4">
    <name type="scientific">Tamaricihabitans halophyticus</name>
    <dbReference type="NCBI Taxonomy" id="1262583"/>
    <lineage>
        <taxon>Bacteria</taxon>
        <taxon>Bacillati</taxon>
        <taxon>Actinomycetota</taxon>
        <taxon>Actinomycetes</taxon>
        <taxon>Pseudonocardiales</taxon>
        <taxon>Pseudonocardiaceae</taxon>
        <taxon>Tamaricihabitans</taxon>
    </lineage>
</organism>
<evidence type="ECO:0000313" key="4">
    <source>
        <dbReference type="Proteomes" id="UP000294911"/>
    </source>
</evidence>
<accession>A0A4R2QL70</accession>
<proteinExistence type="predicted"/>
<name>A0A4R2QL70_9PSEU</name>
<dbReference type="EMBL" id="SLXQ01000008">
    <property type="protein sequence ID" value="TCP50097.1"/>
    <property type="molecule type" value="Genomic_DNA"/>
</dbReference>
<dbReference type="Proteomes" id="UP000294911">
    <property type="component" value="Unassembled WGS sequence"/>
</dbReference>
<keyword evidence="2" id="KW-0812">Transmembrane</keyword>
<keyword evidence="2" id="KW-0472">Membrane</keyword>